<dbReference type="GO" id="GO:0000978">
    <property type="term" value="F:RNA polymerase II cis-regulatory region sequence-specific DNA binding"/>
    <property type="evidence" value="ECO:0007669"/>
    <property type="project" value="TreeGrafter"/>
</dbReference>
<dbReference type="PROSITE" id="PS50157">
    <property type="entry name" value="ZINC_FINGER_C2H2_2"/>
    <property type="match status" value="30"/>
</dbReference>
<feature type="domain" description="C2H2-type" evidence="9">
    <location>
        <begin position="547"/>
        <end position="574"/>
    </location>
</feature>
<evidence type="ECO:0000256" key="2">
    <source>
        <dbReference type="ARBA" id="ARBA00022723"/>
    </source>
</evidence>
<feature type="compositionally biased region" description="Low complexity" evidence="8">
    <location>
        <begin position="132"/>
        <end position="147"/>
    </location>
</feature>
<feature type="domain" description="C2H2-type" evidence="9">
    <location>
        <begin position="575"/>
        <end position="602"/>
    </location>
</feature>
<dbReference type="InterPro" id="IPR036236">
    <property type="entry name" value="Znf_C2H2_sf"/>
</dbReference>
<dbReference type="AlphaFoldDB" id="A0A3Q7R6Y0"/>
<evidence type="ECO:0000259" key="10">
    <source>
        <dbReference type="PROSITE" id="PS50805"/>
    </source>
</evidence>
<feature type="domain" description="C2H2-type" evidence="9">
    <location>
        <begin position="856"/>
        <end position="883"/>
    </location>
</feature>
<dbReference type="Pfam" id="PF00096">
    <property type="entry name" value="zf-C2H2"/>
    <property type="match status" value="25"/>
</dbReference>
<dbReference type="Pfam" id="PF01352">
    <property type="entry name" value="KRAB"/>
    <property type="match status" value="3"/>
</dbReference>
<dbReference type="SMART" id="SM00355">
    <property type="entry name" value="ZnF_C2H2"/>
    <property type="match status" value="30"/>
</dbReference>
<feature type="domain" description="KRAB" evidence="10">
    <location>
        <begin position="1188"/>
        <end position="1259"/>
    </location>
</feature>
<feature type="domain" description="C2H2-type" evidence="9">
    <location>
        <begin position="800"/>
        <end position="827"/>
    </location>
</feature>
<dbReference type="PANTHER" id="PTHR24376">
    <property type="entry name" value="ZINC FINGER PROTEIN"/>
    <property type="match status" value="1"/>
</dbReference>
<feature type="domain" description="C2H2-type" evidence="9">
    <location>
        <begin position="1758"/>
        <end position="1785"/>
    </location>
</feature>
<keyword evidence="3" id="KW-0677">Repeat</keyword>
<feature type="domain" description="C2H2-type" evidence="9">
    <location>
        <begin position="660"/>
        <end position="687"/>
    </location>
</feature>
<dbReference type="SMART" id="SM00349">
    <property type="entry name" value="KRAB"/>
    <property type="match status" value="3"/>
</dbReference>
<keyword evidence="4 7" id="KW-0863">Zinc-finger</keyword>
<evidence type="ECO:0000256" key="5">
    <source>
        <dbReference type="ARBA" id="ARBA00022833"/>
    </source>
</evidence>
<feature type="domain" description="C2H2-type" evidence="9">
    <location>
        <begin position="1562"/>
        <end position="1589"/>
    </location>
</feature>
<dbReference type="Proteomes" id="UP001652641">
    <property type="component" value="Chromosome 1"/>
</dbReference>
<feature type="domain" description="C2H2-type" evidence="9">
    <location>
        <begin position="772"/>
        <end position="799"/>
    </location>
</feature>
<feature type="domain" description="C2H2-type" evidence="9">
    <location>
        <begin position="688"/>
        <end position="715"/>
    </location>
</feature>
<organism evidence="11 12">
    <name type="scientific">Vulpes vulpes</name>
    <name type="common">Red fox</name>
    <dbReference type="NCBI Taxonomy" id="9627"/>
    <lineage>
        <taxon>Eukaryota</taxon>
        <taxon>Metazoa</taxon>
        <taxon>Chordata</taxon>
        <taxon>Craniata</taxon>
        <taxon>Vertebrata</taxon>
        <taxon>Euteleostomi</taxon>
        <taxon>Mammalia</taxon>
        <taxon>Eutheria</taxon>
        <taxon>Laurasiatheria</taxon>
        <taxon>Carnivora</taxon>
        <taxon>Caniformia</taxon>
        <taxon>Canidae</taxon>
        <taxon>Vulpes</taxon>
    </lineage>
</organism>
<feature type="domain" description="C2H2-type" evidence="9">
    <location>
        <begin position="1477"/>
        <end position="1504"/>
    </location>
</feature>
<feature type="domain" description="C2H2-type" evidence="9">
    <location>
        <begin position="716"/>
        <end position="743"/>
    </location>
</feature>
<feature type="domain" description="C2H2-type" evidence="9">
    <location>
        <begin position="1393"/>
        <end position="1420"/>
    </location>
</feature>
<feature type="domain" description="C2H2-type" evidence="9">
    <location>
        <begin position="1505"/>
        <end position="1532"/>
    </location>
</feature>
<dbReference type="RefSeq" id="XP_025841147.2">
    <property type="nucleotide sequence ID" value="XM_025985362.2"/>
</dbReference>
<feature type="domain" description="C2H2-type" evidence="9">
    <location>
        <begin position="1814"/>
        <end position="1841"/>
    </location>
</feature>
<keyword evidence="11" id="KW-1185">Reference proteome</keyword>
<reference evidence="11" key="2">
    <citation type="submission" date="2025-05" db="UniProtKB">
        <authorList>
            <consortium name="RefSeq"/>
        </authorList>
    </citation>
    <scope>NUCLEOTIDE SEQUENCE [LARGE SCALE GENOMIC DNA]</scope>
</reference>
<feature type="domain" description="C2H2-type" evidence="9">
    <location>
        <begin position="1786"/>
        <end position="1813"/>
    </location>
</feature>
<feature type="region of interest" description="Disordered" evidence="8">
    <location>
        <begin position="1"/>
        <end position="38"/>
    </location>
</feature>
<feature type="domain" description="C2H2-type" evidence="9">
    <location>
        <begin position="828"/>
        <end position="855"/>
    </location>
</feature>
<dbReference type="Gene3D" id="6.10.140.140">
    <property type="match status" value="3"/>
</dbReference>
<comment type="subcellular location">
    <subcellularLocation>
        <location evidence="1">Nucleus</location>
    </subcellularLocation>
</comment>
<evidence type="ECO:0000259" key="9">
    <source>
        <dbReference type="PROSITE" id="PS50157"/>
    </source>
</evidence>
<evidence type="ECO:0000256" key="8">
    <source>
        <dbReference type="SAM" id="MobiDB-lite"/>
    </source>
</evidence>
<evidence type="ECO:0000256" key="7">
    <source>
        <dbReference type="PROSITE-ProRule" id="PRU00042"/>
    </source>
</evidence>
<feature type="domain" description="C2H2-type" evidence="9">
    <location>
        <begin position="1730"/>
        <end position="1757"/>
    </location>
</feature>
<keyword evidence="2" id="KW-0479">Metal-binding</keyword>
<feature type="region of interest" description="Disordered" evidence="8">
    <location>
        <begin position="1054"/>
        <end position="1104"/>
    </location>
</feature>
<evidence type="ECO:0000313" key="11">
    <source>
        <dbReference type="Proteomes" id="UP001652641"/>
    </source>
</evidence>
<dbReference type="InterPro" id="IPR013087">
    <property type="entry name" value="Znf_C2H2_type"/>
</dbReference>
<dbReference type="SUPFAM" id="SSF109640">
    <property type="entry name" value="KRAB domain (Kruppel-associated box)"/>
    <property type="match status" value="3"/>
</dbReference>
<reference key="1">
    <citation type="submission" date="2019-01" db="UniProtKB">
        <authorList>
            <consortium name="RefSeq"/>
        </authorList>
    </citation>
    <scope>IDENTIFICATION</scope>
</reference>
<dbReference type="SUPFAM" id="SSF57667">
    <property type="entry name" value="beta-beta-alpha zinc fingers"/>
    <property type="match status" value="17"/>
</dbReference>
<gene>
    <name evidence="12" type="primary">LOC112909435</name>
</gene>
<feature type="domain" description="C2H2-type" evidence="9">
    <location>
        <begin position="1646"/>
        <end position="1673"/>
    </location>
</feature>
<evidence type="ECO:0000256" key="3">
    <source>
        <dbReference type="ARBA" id="ARBA00022737"/>
    </source>
</evidence>
<reference evidence="12" key="3">
    <citation type="submission" date="2025-08" db="UniProtKB">
        <authorList>
            <consortium name="RefSeq"/>
        </authorList>
    </citation>
    <scope>IDENTIFICATION</scope>
    <source>
        <tissue evidence="12">Cell line</tissue>
    </source>
</reference>
<dbReference type="GO" id="GO:0005634">
    <property type="term" value="C:nucleus"/>
    <property type="evidence" value="ECO:0007669"/>
    <property type="project" value="UniProtKB-SubCell"/>
</dbReference>
<feature type="domain" description="C2H2-type" evidence="9">
    <location>
        <begin position="1533"/>
        <end position="1561"/>
    </location>
</feature>
<feature type="compositionally biased region" description="Gly residues" evidence="8">
    <location>
        <begin position="91"/>
        <end position="108"/>
    </location>
</feature>
<feature type="region of interest" description="Disordered" evidence="8">
    <location>
        <begin position="1012"/>
        <end position="1036"/>
    </location>
</feature>
<feature type="domain" description="KRAB" evidence="10">
    <location>
        <begin position="232"/>
        <end position="303"/>
    </location>
</feature>
<dbReference type="Gene3D" id="3.30.160.60">
    <property type="entry name" value="Classic Zinc Finger"/>
    <property type="match status" value="31"/>
</dbReference>
<feature type="domain" description="KRAB" evidence="10">
    <location>
        <begin position="361"/>
        <end position="428"/>
    </location>
</feature>
<sequence length="1908" mass="215128">MGEALTSGQACVGCPQPPEAALRKSQKRPARRGNDRRWVGPGRADALWLALRSVLPPLWPGLRFPESVAVAAYGHFRRRSAAGVRAAGRVGGLGGRRGAGRGGAGRGGARWTPGVPAVGGGSERARLYDMQGAASAGARGRGSPLRRGAPRTKPGSGRGRTAGTPAAFARPARGRLRARNGLSCRGPRAAVTMGPENRVLPSRATALLRERRHKQEAAGARTELKAMSQSLVTFGDVAINFSQEEWEWLNSAQRNLYRSVMLENYRNLVSLGLCVSKPDMISSLEQRKEPWMVKRKLTRGRCPDLKAVLETKELPAKKDISKEKLSQAVIVERLTNYSLECSILEEHWDYGALFERQPGLVTITNMAVDFSQQLDPAQKSFCKNVIWENRSDLGSVGPCVSKPDLVSLLEHGKEPWMVERELTRSLFSGQQSIHETQELFPKQDTFAEVTDRTSNTNLECSTFRENWDSESVFERKLVGQETQFRQEAITHNKSLSKERERNFNKSGRWFHLDISEERVHNRDSVKNFPKNSVVIKHTGIYAGKKLFKCNECKKTFTQSSSLTVHQRIHTGEKPYKCNECGKAFSDGSSFARHQRCHTGKKPYECIECGKAFIQNTSLIRHWRYYHTGEKPFDCIDCGKAFSDHIGLNQHRRIHTGEKPYKCDVCDKSFRYGSSLTVHQRIHTGEKPYECDVCRKAFSHHASLTQHQRVHSGEKPFKCKECGKAFRQNIHLASHLRIHTGEKPFECGECGKSFSISSQLATHQRIHTGEKPYECKICSKAFTQKAHLAQHQKTHTGEKPYECKECGKAFSQTTHLIQHQRVHTGEKPYKCVECGKAFGDNSSCTQHQRLHTGQRPYECIECGKAFKTKSSLICHRRSHTGEKPYECSACGKAFSHRQSLSVHQRIHSGKKPYECKECRKTFIQIGHLNQHKRVHTGERSYNYKKSRKVFRQTAHLAHQRIHSGESAAHPSLPSTSSPVDLLPRFLWGPSSLPSAYSVLNICEAAVGGTRPAAPRRISTTLPRGPCGGGRARFRRAPGFLEPEGGQLLRRERGVSGAGGCLPDGGRRLNASGSPRAAGRAGTGGGGGRARDSFLGEPGAGPVGSVRPEWRTRAECTACGGQVIASEWRDQDSDAGLADCGVPSVLISCNPLYNCLSSTSQGKALLLMRSQEEEEVIGVELLKATSLDSVTFTDVAIDFSQDEWEWLNLAQRILYKRVMLENYRNLVSLGLCISKPDIISLLEQGKEPWMMKGEMTRDLYPDLKYVWMTRELPPNQDIYEEKLSQAMIMERLPSYNLKCSTLGVSWKCEDLFKWELVSQKTHFSQETVTHIDNLIEKRDCFNKSGAVFHLNRLSYLKQVFPIEERIYSFDTDQKSLKTHSFVKKHKQVYGEKKLLKCNDCEKTFSKISTLTLHQRIHTGEKPYECIECGKAFSQSAHLAQHQRIHTGEKPFECTECGKAFSQNAHLIQHQRVHTGEKPYQCKQCNKAFNQLAHLAQHQRVHTGEKPYECIECGKAFSDCSSLAHHRRIHTGKRPYKCIDCGKAFRQNASLIRHRRYYHTGEKPFDCIDCGKAFTDHIGLIQHKRIHTGERPYKCNVCGKAFSHGSSLTVHQRIHTGEKPYECNICEKAFSHRGSLTLHQRVHTGEKPYECKECGKAFRQSTHLAHHQRIHTGEKPYECKECSKTFSQNAHLAQHQKIHTGEKPYECKECGKAFSQIAHLVQHQRVHTGEKPYECIECGKAFSDGSYLVQHQRLHTGKRPYVCLECGKAFRQRASLICHQRCHTGEKPYECNVCGKAFSHRKSLTLHQRIHTGEKPYECKECSKAFSQIAHLTLHKRIHTGERPMNVKNVGKPSGKVYILLIISEFILGSPQLFPLPHPHTTKSSRFNLPNAFRIHPIFSIIIVQYGVTSF</sequence>
<dbReference type="PROSITE" id="PS00028">
    <property type="entry name" value="ZINC_FINGER_C2H2_1"/>
    <property type="match status" value="30"/>
</dbReference>
<feature type="domain" description="C2H2-type" evidence="9">
    <location>
        <begin position="1590"/>
        <end position="1617"/>
    </location>
</feature>
<feature type="domain" description="C2H2-type" evidence="9">
    <location>
        <begin position="1618"/>
        <end position="1645"/>
    </location>
</feature>
<dbReference type="STRING" id="9627.ENSVVUP00000008768"/>
<dbReference type="InterPro" id="IPR036051">
    <property type="entry name" value="KRAB_dom_sf"/>
</dbReference>
<dbReference type="GeneID" id="112909435"/>
<proteinExistence type="predicted"/>
<feature type="domain" description="C2H2-type" evidence="9">
    <location>
        <begin position="1674"/>
        <end position="1701"/>
    </location>
</feature>
<feature type="domain" description="C2H2-type" evidence="9">
    <location>
        <begin position="1421"/>
        <end position="1448"/>
    </location>
</feature>
<feature type="domain" description="C2H2-type" evidence="9">
    <location>
        <begin position="912"/>
        <end position="939"/>
    </location>
</feature>
<feature type="domain" description="C2H2-type" evidence="9">
    <location>
        <begin position="1702"/>
        <end position="1729"/>
    </location>
</feature>
<protein>
    <submittedName>
        <fullName evidence="12">LOW QUALITY PROTEIN: uncharacterized protein</fullName>
    </submittedName>
</protein>
<feature type="domain" description="C2H2-type" evidence="9">
    <location>
        <begin position="1449"/>
        <end position="1476"/>
    </location>
</feature>
<dbReference type="Pfam" id="PF13912">
    <property type="entry name" value="zf-C2H2_6"/>
    <property type="match status" value="1"/>
</dbReference>
<name>A0A3Q7R6Y0_VULVU</name>
<dbReference type="PROSITE" id="PS50805">
    <property type="entry name" value="KRAB"/>
    <property type="match status" value="3"/>
</dbReference>
<evidence type="ECO:0000256" key="1">
    <source>
        <dbReference type="ARBA" id="ARBA00004123"/>
    </source>
</evidence>
<evidence type="ECO:0000313" key="12">
    <source>
        <dbReference type="RefSeq" id="XP_025841147.2"/>
    </source>
</evidence>
<keyword evidence="6" id="KW-0539">Nucleus</keyword>
<keyword evidence="5" id="KW-0862">Zinc</keyword>
<dbReference type="GO" id="GO:0008270">
    <property type="term" value="F:zinc ion binding"/>
    <property type="evidence" value="ECO:0007669"/>
    <property type="project" value="UniProtKB-KW"/>
</dbReference>
<evidence type="ECO:0000256" key="4">
    <source>
        <dbReference type="ARBA" id="ARBA00022771"/>
    </source>
</evidence>
<evidence type="ECO:0000256" key="6">
    <source>
        <dbReference type="ARBA" id="ARBA00023242"/>
    </source>
</evidence>
<feature type="domain" description="C2H2-type" evidence="9">
    <location>
        <begin position="884"/>
        <end position="911"/>
    </location>
</feature>
<dbReference type="GO" id="GO:0001228">
    <property type="term" value="F:DNA-binding transcription activator activity, RNA polymerase II-specific"/>
    <property type="evidence" value="ECO:0007669"/>
    <property type="project" value="TreeGrafter"/>
</dbReference>
<feature type="region of interest" description="Disordered" evidence="8">
    <location>
        <begin position="91"/>
        <end position="120"/>
    </location>
</feature>
<dbReference type="PANTHER" id="PTHR24376:SF241">
    <property type="entry name" value="ZINC FINGER PROTEIN 33A"/>
    <property type="match status" value="1"/>
</dbReference>
<accession>A0A3Q7R6Y0</accession>
<feature type="region of interest" description="Disordered" evidence="8">
    <location>
        <begin position="132"/>
        <end position="165"/>
    </location>
</feature>
<dbReference type="InterPro" id="IPR001909">
    <property type="entry name" value="KRAB"/>
</dbReference>
<feature type="domain" description="C2H2-type" evidence="9">
    <location>
        <begin position="744"/>
        <end position="771"/>
    </location>
</feature>
<dbReference type="CDD" id="cd07765">
    <property type="entry name" value="KRAB_A-box"/>
    <property type="match status" value="3"/>
</dbReference>
<feature type="domain" description="C2H2-type" evidence="9">
    <location>
        <begin position="603"/>
        <end position="631"/>
    </location>
</feature>
<feature type="domain" description="C2H2-type" evidence="9">
    <location>
        <begin position="632"/>
        <end position="659"/>
    </location>
</feature>